<dbReference type="Gene3D" id="3.30.1310.20">
    <property type="entry name" value="PRTase-like"/>
    <property type="match status" value="1"/>
</dbReference>
<accession>A0AAP2DDX8</accession>
<dbReference type="SUPFAM" id="SSF53271">
    <property type="entry name" value="PRTase-like"/>
    <property type="match status" value="1"/>
</dbReference>
<keyword evidence="2" id="KW-0808">Transferase</keyword>
<dbReference type="GO" id="GO:0016757">
    <property type="term" value="F:glycosyltransferase activity"/>
    <property type="evidence" value="ECO:0007669"/>
    <property type="project" value="UniProtKB-KW"/>
</dbReference>
<protein>
    <submittedName>
        <fullName evidence="2">Phosphoribosyltransferase</fullName>
    </submittedName>
</protein>
<dbReference type="Proteomes" id="UP001319180">
    <property type="component" value="Unassembled WGS sequence"/>
</dbReference>
<dbReference type="InterPro" id="IPR029057">
    <property type="entry name" value="PRTase-like"/>
</dbReference>
<reference evidence="2 3" key="1">
    <citation type="submission" date="2021-05" db="EMBL/GenBank/DDBJ databases">
        <title>A Polyphasic approach of four new species of the genus Ohtaekwangia: Ohtaekwangia histidinii sp. nov., Ohtaekwangia cretensis sp. nov., Ohtaekwangia indiensis sp. nov., Ohtaekwangia reichenbachii sp. nov. from diverse environment.</title>
        <authorList>
            <person name="Octaviana S."/>
        </authorList>
    </citation>
    <scope>NUCLEOTIDE SEQUENCE [LARGE SCALE GENOMIC DNA]</scope>
    <source>
        <strain evidence="2 3">PWU37</strain>
    </source>
</reference>
<keyword evidence="2" id="KW-0328">Glycosyltransferase</keyword>
<dbReference type="CDD" id="cd06223">
    <property type="entry name" value="PRTases_typeI"/>
    <property type="match status" value="1"/>
</dbReference>
<comment type="caution">
    <text evidence="2">The sequence shown here is derived from an EMBL/GenBank/DDBJ whole genome shotgun (WGS) entry which is preliminary data.</text>
</comment>
<dbReference type="InterPro" id="IPR000836">
    <property type="entry name" value="PRTase_dom"/>
</dbReference>
<dbReference type="AlphaFoldDB" id="A0AAP2DDX8"/>
<evidence type="ECO:0000313" key="3">
    <source>
        <dbReference type="Proteomes" id="UP001319180"/>
    </source>
</evidence>
<feature type="domain" description="Phosphoribosyltransferase" evidence="1">
    <location>
        <begin position="18"/>
        <end position="182"/>
    </location>
</feature>
<dbReference type="Gene3D" id="3.40.50.2020">
    <property type="match status" value="1"/>
</dbReference>
<sequence length="213" mass="23573">MKAIEIKNYIYADRHEAGATVAQMLEKKYKDKHVLVLGIPRGGVVIAYEVARRLHGELSVVVTKKLPHPEQEELAVGAMAEDGSVFLTSLAREVREEVLRDVVCTQRQEILRRVEQFRHGKALPAMENRIVILADDGIATGSTLVPAIQLCRKKKAAVIVVAAPVSGEYYVSEIDDLADEVVIAQQPEGFQAVGQVYDDFRAVEDEEVLALLK</sequence>
<gene>
    <name evidence="2" type="ORF">KK078_27205</name>
</gene>
<evidence type="ECO:0000313" key="2">
    <source>
        <dbReference type="EMBL" id="MBT1690284.1"/>
    </source>
</evidence>
<evidence type="ECO:0000259" key="1">
    <source>
        <dbReference type="Pfam" id="PF00156"/>
    </source>
</evidence>
<name>A0AAP2DDX8_9BACT</name>
<dbReference type="Pfam" id="PF00156">
    <property type="entry name" value="Pribosyltran"/>
    <property type="match status" value="1"/>
</dbReference>
<dbReference type="EMBL" id="JAHESC010000061">
    <property type="protein sequence ID" value="MBT1690284.1"/>
    <property type="molecule type" value="Genomic_DNA"/>
</dbReference>
<organism evidence="2 3">
    <name type="scientific">Dawidia soli</name>
    <dbReference type="NCBI Taxonomy" id="2782352"/>
    <lineage>
        <taxon>Bacteria</taxon>
        <taxon>Pseudomonadati</taxon>
        <taxon>Bacteroidota</taxon>
        <taxon>Cytophagia</taxon>
        <taxon>Cytophagales</taxon>
        <taxon>Chryseotaleaceae</taxon>
        <taxon>Dawidia</taxon>
    </lineage>
</organism>
<proteinExistence type="predicted"/>
<keyword evidence="3" id="KW-1185">Reference proteome</keyword>
<dbReference type="RefSeq" id="WP_254093502.1">
    <property type="nucleotide sequence ID" value="NZ_JAHESC010000061.1"/>
</dbReference>